<proteinExistence type="predicted"/>
<dbReference type="InterPro" id="IPR019662">
    <property type="entry name" value="DUF2516"/>
</dbReference>
<sequence length="119" mass="12685">MTVWESPLFGLYGILDIIFWLLSVGAFVLSGWALVHALRIPSRAFPAAGKQTKPLWLIILGLATLFTFAGAINYMGMGMGLPNIFTIAAVIAAGIYLADVKPAVNGYRGGGNQGPYGPW</sequence>
<evidence type="ECO:0000313" key="3">
    <source>
        <dbReference type="Proteomes" id="UP001447516"/>
    </source>
</evidence>
<dbReference type="RefSeq" id="WP_310742274.1">
    <property type="nucleotide sequence ID" value="NZ_JBDJAW010000016.1"/>
</dbReference>
<feature type="transmembrane region" description="Helical" evidence="1">
    <location>
        <begin position="81"/>
        <end position="98"/>
    </location>
</feature>
<dbReference type="Proteomes" id="UP001447516">
    <property type="component" value="Unassembled WGS sequence"/>
</dbReference>
<keyword evidence="3" id="KW-1185">Reference proteome</keyword>
<keyword evidence="1" id="KW-0812">Transmembrane</keyword>
<feature type="transmembrane region" description="Helical" evidence="1">
    <location>
        <begin position="55"/>
        <end position="75"/>
    </location>
</feature>
<dbReference type="EMBL" id="JBDJAW010000016">
    <property type="protein sequence ID" value="MEN3537482.1"/>
    <property type="molecule type" value="Genomic_DNA"/>
</dbReference>
<comment type="caution">
    <text evidence="2">The sequence shown here is derived from an EMBL/GenBank/DDBJ whole genome shotgun (WGS) entry which is preliminary data.</text>
</comment>
<dbReference type="Pfam" id="PF10724">
    <property type="entry name" value="DUF2516"/>
    <property type="match status" value="1"/>
</dbReference>
<keyword evidence="1" id="KW-0472">Membrane</keyword>
<feature type="transmembrane region" description="Helical" evidence="1">
    <location>
        <begin position="12"/>
        <end position="35"/>
    </location>
</feature>
<organism evidence="2 3">
    <name type="scientific">Microbispora maris</name>
    <dbReference type="NCBI Taxonomy" id="3144104"/>
    <lineage>
        <taxon>Bacteria</taxon>
        <taxon>Bacillati</taxon>
        <taxon>Actinomycetota</taxon>
        <taxon>Actinomycetes</taxon>
        <taxon>Streptosporangiales</taxon>
        <taxon>Streptosporangiaceae</taxon>
        <taxon>Microbispora</taxon>
    </lineage>
</organism>
<reference evidence="2 3" key="1">
    <citation type="submission" date="2024-05" db="EMBL/GenBank/DDBJ databases">
        <title>Microbispora sp.ZYX-F-249.</title>
        <authorList>
            <person name="Xie H."/>
        </authorList>
    </citation>
    <scope>NUCLEOTIDE SEQUENCE [LARGE SCALE GENOMIC DNA]</scope>
    <source>
        <strain evidence="2 3">ZYX-F-249</strain>
    </source>
</reference>
<evidence type="ECO:0000256" key="1">
    <source>
        <dbReference type="SAM" id="Phobius"/>
    </source>
</evidence>
<accession>A0ABV0ATG3</accession>
<name>A0ABV0ATG3_9ACTN</name>
<keyword evidence="1" id="KW-1133">Transmembrane helix</keyword>
<protein>
    <submittedName>
        <fullName evidence="2">DUF2516 family protein</fullName>
    </submittedName>
</protein>
<evidence type="ECO:0000313" key="2">
    <source>
        <dbReference type="EMBL" id="MEN3537482.1"/>
    </source>
</evidence>
<gene>
    <name evidence="2" type="ORF">AAH991_20385</name>
</gene>